<dbReference type="InterPro" id="IPR013024">
    <property type="entry name" value="GGCT-like"/>
</dbReference>
<dbReference type="PANTHER" id="PTHR12935:SF0">
    <property type="entry name" value="GAMMA-GLUTAMYLCYCLOTRANSFERASE"/>
    <property type="match status" value="1"/>
</dbReference>
<dbReference type="Pfam" id="PF13772">
    <property type="entry name" value="AIG2_2"/>
    <property type="match status" value="1"/>
</dbReference>
<organism evidence="5 6">
    <name type="scientific">Salipaludibacillus aurantiacus</name>
    <dbReference type="NCBI Taxonomy" id="1601833"/>
    <lineage>
        <taxon>Bacteria</taxon>
        <taxon>Bacillati</taxon>
        <taxon>Bacillota</taxon>
        <taxon>Bacilli</taxon>
        <taxon>Bacillales</taxon>
        <taxon>Bacillaceae</taxon>
    </lineage>
</organism>
<evidence type="ECO:0000313" key="6">
    <source>
        <dbReference type="Proteomes" id="UP000198571"/>
    </source>
</evidence>
<sequence>MNTSKSFVFVYGTLRQGESNHYLLKDSRRVYQQARIRGSLYDTGKGYPAFLLEGHDYVYGEIYEIGKETLAALDVLEGYRQGKEINLYDRAEMEVETEGSPVKTWVYILNDSHKETLKERVPFQDWKVDRWYKSFNEVKYFAYGSCMDTERIIKAGMLDHFSKNVETGKVINYSFAYSIPRPDGARANIIETTDDDYVEGIVYTLSKEAVDYLFKREGVYSNNYRPTFVDVDINGKIHENVLTFTVINKQPCSAPPEHYATEIMRGAKGRLSDDYYRKLEEKLESVGFQFSTDTQEKKGKAL</sequence>
<dbReference type="SUPFAM" id="SSF110857">
    <property type="entry name" value="Gamma-glutamyl cyclotransferase-like"/>
    <property type="match status" value="2"/>
</dbReference>
<evidence type="ECO:0000256" key="1">
    <source>
        <dbReference type="ARBA" id="ARBA00023239"/>
    </source>
</evidence>
<evidence type="ECO:0000256" key="2">
    <source>
        <dbReference type="PIRSR" id="PIRSR617939-1"/>
    </source>
</evidence>
<feature type="binding site" evidence="3">
    <location>
        <begin position="140"/>
        <end position="145"/>
    </location>
    <ligand>
        <name>substrate</name>
    </ligand>
</feature>
<evidence type="ECO:0000313" key="5">
    <source>
        <dbReference type="EMBL" id="SES24865.1"/>
    </source>
</evidence>
<evidence type="ECO:0000256" key="3">
    <source>
        <dbReference type="PIRSR" id="PIRSR617939-2"/>
    </source>
</evidence>
<keyword evidence="1" id="KW-0456">Lyase</keyword>
<accession>A0A1H9VT62</accession>
<reference evidence="6" key="1">
    <citation type="submission" date="2016-10" db="EMBL/GenBank/DDBJ databases">
        <authorList>
            <person name="Varghese N."/>
            <person name="Submissions S."/>
        </authorList>
    </citation>
    <scope>NUCLEOTIDE SEQUENCE [LARGE SCALE GENOMIC DNA]</scope>
    <source>
        <strain evidence="6">S9</strain>
    </source>
</reference>
<dbReference type="PANTHER" id="PTHR12935">
    <property type="entry name" value="GAMMA-GLUTAMYLCYCLOTRANSFERASE"/>
    <property type="match status" value="1"/>
</dbReference>
<dbReference type="CDD" id="cd06661">
    <property type="entry name" value="GGCT_like"/>
    <property type="match status" value="2"/>
</dbReference>
<keyword evidence="5" id="KW-0808">Transferase</keyword>
<dbReference type="EMBL" id="FOGT01000012">
    <property type="protein sequence ID" value="SES24865.1"/>
    <property type="molecule type" value="Genomic_DNA"/>
</dbReference>
<name>A0A1H9VT62_9BACI</name>
<dbReference type="Proteomes" id="UP000198571">
    <property type="component" value="Unassembled WGS sequence"/>
</dbReference>
<feature type="domain" description="Gamma-glutamylcyclotransferase AIG2-like" evidence="4">
    <location>
        <begin position="8"/>
        <end position="127"/>
    </location>
</feature>
<protein>
    <submittedName>
        <fullName evidence="5">Uncharacterized conserved protein YtfP, gamma-glutamylcyclotransferase (GGCT)/AIG2-like family</fullName>
    </submittedName>
</protein>
<dbReference type="AlphaFoldDB" id="A0A1H9VT62"/>
<gene>
    <name evidence="5" type="ORF">SAMN05518684_11286</name>
</gene>
<dbReference type="STRING" id="1601833.SAMN05518684_11286"/>
<dbReference type="InterPro" id="IPR017939">
    <property type="entry name" value="G-Glutamylcylcotransferase"/>
</dbReference>
<dbReference type="GO" id="GO:0016740">
    <property type="term" value="F:transferase activity"/>
    <property type="evidence" value="ECO:0007669"/>
    <property type="project" value="UniProtKB-KW"/>
</dbReference>
<dbReference type="RefSeq" id="WP_093053813.1">
    <property type="nucleotide sequence ID" value="NZ_FOGT01000012.1"/>
</dbReference>
<dbReference type="Gene3D" id="3.10.490.10">
    <property type="entry name" value="Gamma-glutamyl cyclotransferase-like"/>
    <property type="match status" value="2"/>
</dbReference>
<keyword evidence="6" id="KW-1185">Reference proteome</keyword>
<feature type="binding site" evidence="3">
    <location>
        <position position="259"/>
    </location>
    <ligand>
        <name>substrate</name>
    </ligand>
</feature>
<dbReference type="InterPro" id="IPR009288">
    <property type="entry name" value="AIG2-like_dom"/>
</dbReference>
<feature type="active site" description="Proton acceptor" evidence="2">
    <location>
        <position position="217"/>
    </location>
</feature>
<evidence type="ECO:0000259" key="4">
    <source>
        <dbReference type="Pfam" id="PF06094"/>
    </source>
</evidence>
<dbReference type="GO" id="GO:0003839">
    <property type="term" value="F:gamma-glutamylcyclotransferase activity"/>
    <property type="evidence" value="ECO:0007669"/>
    <property type="project" value="InterPro"/>
</dbReference>
<dbReference type="OrthoDB" id="8538589at2"/>
<dbReference type="Pfam" id="PF06094">
    <property type="entry name" value="GGACT"/>
    <property type="match status" value="1"/>
</dbReference>
<proteinExistence type="predicted"/>
<dbReference type="InterPro" id="IPR036568">
    <property type="entry name" value="GGCT-like_sf"/>
</dbReference>